<gene>
    <name evidence="3" type="ORF">Gogos_020629</name>
</gene>
<dbReference type="AlphaFoldDB" id="A0A7J9D2J9"/>
<dbReference type="OrthoDB" id="7827681at2759"/>
<evidence type="ECO:0000256" key="1">
    <source>
        <dbReference type="ARBA" id="ARBA00009624"/>
    </source>
</evidence>
<sequence length="110" mass="12132">MQTSLLLWLCMWLCSIYLSYYHIVNSSTNTAVGAEVTHSFSTNVNIITMGTKHALDPLTTIKARVNNVDNANALIQHEWHSKSLFTISGEVDTESIDKSPKVGLALALKP</sequence>
<dbReference type="InterPro" id="IPR001925">
    <property type="entry name" value="Porin_Euk"/>
</dbReference>
<dbReference type="PROSITE" id="PS00558">
    <property type="entry name" value="EUKARYOTIC_PORIN"/>
    <property type="match status" value="1"/>
</dbReference>
<comment type="caution">
    <text evidence="3">The sequence shown here is derived from an EMBL/GenBank/DDBJ whole genome shotgun (WGS) entry which is preliminary data.</text>
</comment>
<comment type="similarity">
    <text evidence="1">Belongs to the eukaryotic mitochondrial porin (TC 1.B.8.1) family.</text>
</comment>
<feature type="chain" id="PRO_5029449138" evidence="2">
    <location>
        <begin position="22"/>
        <end position="110"/>
    </location>
</feature>
<keyword evidence="2" id="KW-0732">Signal</keyword>
<reference evidence="3 4" key="1">
    <citation type="journal article" date="2019" name="Genome Biol. Evol.">
        <title>Insights into the evolution of the New World diploid cottons (Gossypium, subgenus Houzingenia) based on genome sequencing.</title>
        <authorList>
            <person name="Grover C.E."/>
            <person name="Arick M.A. 2nd"/>
            <person name="Thrash A."/>
            <person name="Conover J.L."/>
            <person name="Sanders W.S."/>
            <person name="Peterson D.G."/>
            <person name="Frelichowski J.E."/>
            <person name="Scheffler J.A."/>
            <person name="Scheffler B.E."/>
            <person name="Wendel J.F."/>
        </authorList>
    </citation>
    <scope>NUCLEOTIDE SEQUENCE [LARGE SCALE GENOMIC DNA]</scope>
    <source>
        <strain evidence="3">5</strain>
        <tissue evidence="3">Leaf</tissue>
    </source>
</reference>
<accession>A0A7J9D2J9</accession>
<dbReference type="EMBL" id="JABEZY010265802">
    <property type="protein sequence ID" value="MBA0754916.1"/>
    <property type="molecule type" value="Genomic_DNA"/>
</dbReference>
<name>A0A7J9D2J9_GOSGO</name>
<evidence type="ECO:0000256" key="2">
    <source>
        <dbReference type="SAM" id="SignalP"/>
    </source>
</evidence>
<keyword evidence="4" id="KW-1185">Reference proteome</keyword>
<evidence type="ECO:0000313" key="3">
    <source>
        <dbReference type="EMBL" id="MBA0754916.1"/>
    </source>
</evidence>
<dbReference type="Proteomes" id="UP000593579">
    <property type="component" value="Unassembled WGS sequence"/>
</dbReference>
<dbReference type="PANTHER" id="PTHR11743:SF60">
    <property type="entry name" value="MITOCHONDRIAL OUTER MEMBRANE PROTEIN PORIN 1"/>
    <property type="match status" value="1"/>
</dbReference>
<dbReference type="InterPro" id="IPR027246">
    <property type="entry name" value="Porin_Euk/Tom40"/>
</dbReference>
<dbReference type="Gene3D" id="2.40.160.10">
    <property type="entry name" value="Porin"/>
    <property type="match status" value="1"/>
</dbReference>
<evidence type="ECO:0000313" key="4">
    <source>
        <dbReference type="Proteomes" id="UP000593579"/>
    </source>
</evidence>
<dbReference type="GO" id="GO:0008308">
    <property type="term" value="F:voltage-gated monoatomic anion channel activity"/>
    <property type="evidence" value="ECO:0007669"/>
    <property type="project" value="InterPro"/>
</dbReference>
<feature type="signal peptide" evidence="2">
    <location>
        <begin position="1"/>
        <end position="21"/>
    </location>
</feature>
<dbReference type="Pfam" id="PF01459">
    <property type="entry name" value="Porin_3"/>
    <property type="match status" value="1"/>
</dbReference>
<dbReference type="GO" id="GO:0005741">
    <property type="term" value="C:mitochondrial outer membrane"/>
    <property type="evidence" value="ECO:0007669"/>
    <property type="project" value="InterPro"/>
</dbReference>
<dbReference type="PANTHER" id="PTHR11743">
    <property type="entry name" value="VOLTAGE-DEPENDENT ANION-SELECTIVE CHANNEL"/>
    <property type="match status" value="1"/>
</dbReference>
<proteinExistence type="inferred from homology"/>
<protein>
    <submittedName>
        <fullName evidence="3">Uncharacterized protein</fullName>
    </submittedName>
</protein>
<dbReference type="InterPro" id="IPR023614">
    <property type="entry name" value="Porin_dom_sf"/>
</dbReference>
<organism evidence="3 4">
    <name type="scientific">Gossypium gossypioides</name>
    <name type="common">Mexican cotton</name>
    <name type="synonym">Selera gossypioides</name>
    <dbReference type="NCBI Taxonomy" id="34282"/>
    <lineage>
        <taxon>Eukaryota</taxon>
        <taxon>Viridiplantae</taxon>
        <taxon>Streptophyta</taxon>
        <taxon>Embryophyta</taxon>
        <taxon>Tracheophyta</taxon>
        <taxon>Spermatophyta</taxon>
        <taxon>Magnoliopsida</taxon>
        <taxon>eudicotyledons</taxon>
        <taxon>Gunneridae</taxon>
        <taxon>Pentapetalae</taxon>
        <taxon>rosids</taxon>
        <taxon>malvids</taxon>
        <taxon>Malvales</taxon>
        <taxon>Malvaceae</taxon>
        <taxon>Malvoideae</taxon>
        <taxon>Gossypium</taxon>
    </lineage>
</organism>